<dbReference type="Proteomes" id="UP000464468">
    <property type="component" value="Chromosome"/>
</dbReference>
<name>A0A7Z2NYN5_9SPHN</name>
<reference evidence="1 2" key="1">
    <citation type="submission" date="2020-01" db="EMBL/GenBank/DDBJ databases">
        <title>Sphingomonas sp. C33 whole genome sequece.</title>
        <authorList>
            <person name="Park C."/>
        </authorList>
    </citation>
    <scope>NUCLEOTIDE SEQUENCE [LARGE SCALE GENOMIC DNA]</scope>
    <source>
        <strain evidence="1 2">C33</strain>
    </source>
</reference>
<dbReference type="AlphaFoldDB" id="A0A7Z2NYN5"/>
<organism evidence="1 2">
    <name type="scientific">Sphingomonas changnyeongensis</name>
    <dbReference type="NCBI Taxonomy" id="2698679"/>
    <lineage>
        <taxon>Bacteria</taxon>
        <taxon>Pseudomonadati</taxon>
        <taxon>Pseudomonadota</taxon>
        <taxon>Alphaproteobacteria</taxon>
        <taxon>Sphingomonadales</taxon>
        <taxon>Sphingomonadaceae</taxon>
        <taxon>Sphingomonas</taxon>
    </lineage>
</organism>
<dbReference type="EMBL" id="CP047895">
    <property type="protein sequence ID" value="QHL91854.1"/>
    <property type="molecule type" value="Genomic_DNA"/>
</dbReference>
<evidence type="ECO:0000313" key="1">
    <source>
        <dbReference type="EMBL" id="QHL91854.1"/>
    </source>
</evidence>
<evidence type="ECO:0000313" key="2">
    <source>
        <dbReference type="Proteomes" id="UP000464468"/>
    </source>
</evidence>
<proteinExistence type="predicted"/>
<protein>
    <recommendedName>
        <fullName evidence="3">Transcriptional regulator</fullName>
    </recommendedName>
</protein>
<gene>
    <name evidence="1" type="ORF">GVO57_07360</name>
</gene>
<sequence>MFVNHGTNLAKALAAWSSDLPDWVRLLASACDTTNQRTVAERLGKSNGYVSRLINRSYAGSYSEAETLVRAAFGQEGVVCPAFADTIPLASCVRSRRRRDPPTTAIRRLYARLCPSCPNNTDAQEG</sequence>
<evidence type="ECO:0008006" key="3">
    <source>
        <dbReference type="Google" id="ProtNLM"/>
    </source>
</evidence>
<keyword evidence="2" id="KW-1185">Reference proteome</keyword>
<dbReference type="KEGG" id="schy:GVO57_07360"/>
<accession>A0A7Z2NYN5</accession>